<dbReference type="InterPro" id="IPR020568">
    <property type="entry name" value="Ribosomal_Su5_D2-typ_SF"/>
</dbReference>
<evidence type="ECO:0000259" key="15">
    <source>
        <dbReference type="Pfam" id="PF08544"/>
    </source>
</evidence>
<comment type="similarity">
    <text evidence="2 13">Belongs to the GHMP kinase family. Homoserine kinase subfamily.</text>
</comment>
<evidence type="ECO:0000313" key="16">
    <source>
        <dbReference type="EMBL" id="PWU68141.1"/>
    </source>
</evidence>
<evidence type="ECO:0000256" key="3">
    <source>
        <dbReference type="ARBA" id="ARBA00012078"/>
    </source>
</evidence>
<dbReference type="PRINTS" id="PR00958">
    <property type="entry name" value="HOMSERKINASE"/>
</dbReference>
<dbReference type="OrthoDB" id="9769912at2"/>
<comment type="caution">
    <text evidence="16">The sequence shown here is derived from an EMBL/GenBank/DDBJ whole genome shotgun (WGS) entry which is preliminary data.</text>
</comment>
<dbReference type="PANTHER" id="PTHR20861">
    <property type="entry name" value="HOMOSERINE/4-DIPHOSPHOCYTIDYL-2-C-METHYL-D-ERYTHRITOL KINASE"/>
    <property type="match status" value="1"/>
</dbReference>
<dbReference type="InterPro" id="IPR014721">
    <property type="entry name" value="Ribsml_uS5_D2-typ_fold_subgr"/>
</dbReference>
<evidence type="ECO:0000256" key="5">
    <source>
        <dbReference type="ARBA" id="ARBA00022605"/>
    </source>
</evidence>
<evidence type="ECO:0000256" key="6">
    <source>
        <dbReference type="ARBA" id="ARBA00022679"/>
    </source>
</evidence>
<dbReference type="Proteomes" id="UP000245624">
    <property type="component" value="Unassembled WGS sequence"/>
</dbReference>
<keyword evidence="13" id="KW-0963">Cytoplasm</keyword>
<organism evidence="16 17">
    <name type="scientific">Gracilibacillus dipsosauri</name>
    <dbReference type="NCBI Taxonomy" id="178340"/>
    <lineage>
        <taxon>Bacteria</taxon>
        <taxon>Bacillati</taxon>
        <taxon>Bacillota</taxon>
        <taxon>Bacilli</taxon>
        <taxon>Bacillales</taxon>
        <taxon>Bacillaceae</taxon>
        <taxon>Gracilibacillus</taxon>
    </lineage>
</organism>
<evidence type="ECO:0000256" key="11">
    <source>
        <dbReference type="ARBA" id="ARBA00049375"/>
    </source>
</evidence>
<dbReference type="RefSeq" id="WP_109984648.1">
    <property type="nucleotide sequence ID" value="NZ_QGTD01000009.1"/>
</dbReference>
<dbReference type="Gene3D" id="3.30.230.10">
    <property type="match status" value="1"/>
</dbReference>
<dbReference type="HAMAP" id="MF_00384">
    <property type="entry name" value="Homoser_kinase"/>
    <property type="match status" value="1"/>
</dbReference>
<dbReference type="InterPro" id="IPR013750">
    <property type="entry name" value="GHMP_kinase_C_dom"/>
</dbReference>
<dbReference type="Pfam" id="PF08544">
    <property type="entry name" value="GHMP_kinases_C"/>
    <property type="match status" value="1"/>
</dbReference>
<evidence type="ECO:0000313" key="17">
    <source>
        <dbReference type="Proteomes" id="UP000245624"/>
    </source>
</evidence>
<evidence type="ECO:0000256" key="9">
    <source>
        <dbReference type="ARBA" id="ARBA00022777"/>
    </source>
</evidence>
<gene>
    <name evidence="13" type="primary">thrB</name>
    <name evidence="16" type="ORF">DLJ74_11965</name>
</gene>
<reference evidence="16 17" key="1">
    <citation type="submission" date="2018-05" db="EMBL/GenBank/DDBJ databases">
        <title>Genomic analysis of Gracilibacillus dipsosauri DD1 reveals novel features of a salt-tolerant amylase.</title>
        <authorList>
            <person name="Deutch C.E."/>
            <person name="Yang S."/>
        </authorList>
    </citation>
    <scope>NUCLEOTIDE SEQUENCE [LARGE SCALE GENOMIC DNA]</scope>
    <source>
        <strain evidence="16 17">DD1</strain>
    </source>
</reference>
<dbReference type="InterPro" id="IPR006204">
    <property type="entry name" value="GHMP_kinase_N_dom"/>
</dbReference>
<dbReference type="GO" id="GO:0005524">
    <property type="term" value="F:ATP binding"/>
    <property type="evidence" value="ECO:0007669"/>
    <property type="project" value="UniProtKB-UniRule"/>
</dbReference>
<keyword evidence="7 13" id="KW-0791">Threonine biosynthesis</keyword>
<comment type="pathway">
    <text evidence="1 13">Amino-acid biosynthesis; L-threonine biosynthesis; L-threonine from L-aspartate: step 4/5.</text>
</comment>
<evidence type="ECO:0000256" key="1">
    <source>
        <dbReference type="ARBA" id="ARBA00005015"/>
    </source>
</evidence>
<comment type="subcellular location">
    <subcellularLocation>
        <location evidence="13">Cytoplasm</location>
    </subcellularLocation>
</comment>
<protein>
    <recommendedName>
        <fullName evidence="4 13">Homoserine kinase</fullName>
        <shortName evidence="13">HK</shortName>
        <shortName evidence="13">HSK</shortName>
        <ecNumber evidence="3 13">2.7.1.39</ecNumber>
    </recommendedName>
</protein>
<dbReference type="NCBIfam" id="TIGR00191">
    <property type="entry name" value="thrB"/>
    <property type="match status" value="1"/>
</dbReference>
<dbReference type="InterPro" id="IPR006203">
    <property type="entry name" value="GHMP_knse_ATP-bd_CS"/>
</dbReference>
<evidence type="ECO:0000256" key="4">
    <source>
        <dbReference type="ARBA" id="ARBA00017858"/>
    </source>
</evidence>
<keyword evidence="17" id="KW-1185">Reference proteome</keyword>
<evidence type="ECO:0000256" key="10">
    <source>
        <dbReference type="ARBA" id="ARBA00022840"/>
    </source>
</evidence>
<evidence type="ECO:0000256" key="13">
    <source>
        <dbReference type="HAMAP-Rule" id="MF_00384"/>
    </source>
</evidence>
<keyword evidence="6 13" id="KW-0808">Transferase</keyword>
<comment type="function">
    <text evidence="12 13">Catalyzes the ATP-dependent phosphorylation of L-homoserine to L-homoserine phosphate.</text>
</comment>
<feature type="domain" description="GHMP kinase C-terminal" evidence="15">
    <location>
        <begin position="201"/>
        <end position="277"/>
    </location>
</feature>
<keyword evidence="9 13" id="KW-0418">Kinase</keyword>
<dbReference type="UniPathway" id="UPA00050">
    <property type="reaction ID" value="UER00064"/>
</dbReference>
<dbReference type="PROSITE" id="PS00627">
    <property type="entry name" value="GHMP_KINASES_ATP"/>
    <property type="match status" value="1"/>
</dbReference>
<dbReference type="GO" id="GO:0004413">
    <property type="term" value="F:homoserine kinase activity"/>
    <property type="evidence" value="ECO:0007669"/>
    <property type="project" value="UniProtKB-UniRule"/>
</dbReference>
<dbReference type="Pfam" id="PF00288">
    <property type="entry name" value="GHMP_kinases_N"/>
    <property type="match status" value="1"/>
</dbReference>
<keyword evidence="8 13" id="KW-0547">Nucleotide-binding</keyword>
<evidence type="ECO:0000259" key="14">
    <source>
        <dbReference type="Pfam" id="PF00288"/>
    </source>
</evidence>
<evidence type="ECO:0000256" key="12">
    <source>
        <dbReference type="ARBA" id="ARBA00049954"/>
    </source>
</evidence>
<feature type="binding site" evidence="13">
    <location>
        <begin position="88"/>
        <end position="98"/>
    </location>
    <ligand>
        <name>ATP</name>
        <dbReference type="ChEBI" id="CHEBI:30616"/>
    </ligand>
</feature>
<dbReference type="GO" id="GO:0009088">
    <property type="term" value="P:threonine biosynthetic process"/>
    <property type="evidence" value="ECO:0007669"/>
    <property type="project" value="UniProtKB-UniRule"/>
</dbReference>
<dbReference type="PIRSF" id="PIRSF000676">
    <property type="entry name" value="Homoser_kin"/>
    <property type="match status" value="1"/>
</dbReference>
<proteinExistence type="inferred from homology"/>
<dbReference type="GO" id="GO:0005737">
    <property type="term" value="C:cytoplasm"/>
    <property type="evidence" value="ECO:0007669"/>
    <property type="project" value="UniProtKB-SubCell"/>
</dbReference>
<feature type="domain" description="GHMP kinase N-terminal" evidence="14">
    <location>
        <begin position="57"/>
        <end position="141"/>
    </location>
</feature>
<evidence type="ECO:0000256" key="8">
    <source>
        <dbReference type="ARBA" id="ARBA00022741"/>
    </source>
</evidence>
<dbReference type="SUPFAM" id="SSF54211">
    <property type="entry name" value="Ribosomal protein S5 domain 2-like"/>
    <property type="match status" value="1"/>
</dbReference>
<accession>A0A317KXA3</accession>
<dbReference type="Gene3D" id="3.30.70.890">
    <property type="entry name" value="GHMP kinase, C-terminal domain"/>
    <property type="match status" value="1"/>
</dbReference>
<evidence type="ECO:0000256" key="2">
    <source>
        <dbReference type="ARBA" id="ARBA00007370"/>
    </source>
</evidence>
<dbReference type="AlphaFoldDB" id="A0A317KXA3"/>
<comment type="catalytic activity">
    <reaction evidence="11 13">
        <text>L-homoserine + ATP = O-phospho-L-homoserine + ADP + H(+)</text>
        <dbReference type="Rhea" id="RHEA:13985"/>
        <dbReference type="ChEBI" id="CHEBI:15378"/>
        <dbReference type="ChEBI" id="CHEBI:30616"/>
        <dbReference type="ChEBI" id="CHEBI:57476"/>
        <dbReference type="ChEBI" id="CHEBI:57590"/>
        <dbReference type="ChEBI" id="CHEBI:456216"/>
        <dbReference type="EC" id="2.7.1.39"/>
    </reaction>
</comment>
<name>A0A317KXA3_9BACI</name>
<dbReference type="EC" id="2.7.1.39" evidence="3 13"/>
<dbReference type="PANTHER" id="PTHR20861:SF1">
    <property type="entry name" value="HOMOSERINE KINASE"/>
    <property type="match status" value="1"/>
</dbReference>
<sequence length="305" mass="33652">MSWFIRVPSSTSNLGAGFDSIGLALNLYLELAVAKSDKWEFIPTSSCLEGIPSGKDNLVYEIVERVAERHDRINDLTPCRVEMKSDIPLARGLGSSATAIIAGIELANLLLNLDLEQDEKLEIATEIEGHPDNVAPSLLGGCVIGHYDGEVAYTQIPVKGVTFVAIIPNFELKTKDARAVLPNSFSFKESVQASSVANVSVAAICQGNWRLLGEMMKKDHFHQPYRKSLIPHYDDLLHYLNESALGVFLSGAGPTMIAIVDDKNVFTALKKWRSEFPEFEWLSLQVENGGSYVETRKESMIRHDG</sequence>
<dbReference type="InterPro" id="IPR036554">
    <property type="entry name" value="GHMP_kinase_C_sf"/>
</dbReference>
<dbReference type="InterPro" id="IPR000870">
    <property type="entry name" value="Homoserine_kinase"/>
</dbReference>
<evidence type="ECO:0000256" key="7">
    <source>
        <dbReference type="ARBA" id="ARBA00022697"/>
    </source>
</evidence>
<keyword evidence="10 13" id="KW-0067">ATP-binding</keyword>
<keyword evidence="5 13" id="KW-0028">Amino-acid biosynthesis</keyword>
<dbReference type="SUPFAM" id="SSF55060">
    <property type="entry name" value="GHMP Kinase, C-terminal domain"/>
    <property type="match status" value="1"/>
</dbReference>
<dbReference type="EMBL" id="QGTD01000009">
    <property type="protein sequence ID" value="PWU68141.1"/>
    <property type="molecule type" value="Genomic_DNA"/>
</dbReference>